<keyword evidence="3" id="KW-1185">Reference proteome</keyword>
<dbReference type="SUPFAM" id="SSF49599">
    <property type="entry name" value="TRAF domain-like"/>
    <property type="match status" value="2"/>
</dbReference>
<comment type="caution">
    <text evidence="2">The sequence shown here is derived from an EMBL/GenBank/DDBJ whole genome shotgun (WGS) entry which is preliminary data.</text>
</comment>
<proteinExistence type="predicted"/>
<feature type="domain" description="MATH" evidence="1">
    <location>
        <begin position="14"/>
        <end position="149"/>
    </location>
</feature>
<sequence length="261" mass="30041">MLPGTLSYKRDLPPAHYLLKVDSYTLLASELGSKKYDTSVFEAGGYKWRLSFYPNGDTTNNGNDHISLYLSIVETDTYNSAWEVNVNFKLFIYNQIEDKYLTQDSDGGVKRFHELKKQWGFARFLSLKTFKDSSNGYLFHDSCVFGVEIFVINSTGNWETLSLIKYPENGTVTCEFEIENFSKLDEYRFIYSDVFNVEGVNWKVLIYPKGDRVEEDKSLSFYLTLADWEKHPTKEAVFAKFILSVLSQIQGGQHCVKSGDI</sequence>
<evidence type="ECO:0000259" key="1">
    <source>
        <dbReference type="PROSITE" id="PS50144"/>
    </source>
</evidence>
<dbReference type="PROSITE" id="PS50144">
    <property type="entry name" value="MATH"/>
    <property type="match status" value="2"/>
</dbReference>
<dbReference type="OrthoDB" id="1194116at2759"/>
<dbReference type="Pfam" id="PF22486">
    <property type="entry name" value="MATH_2"/>
    <property type="match status" value="2"/>
</dbReference>
<dbReference type="InterPro" id="IPR002083">
    <property type="entry name" value="MATH/TRAF_dom"/>
</dbReference>
<dbReference type="SMART" id="SM00061">
    <property type="entry name" value="MATH"/>
    <property type="match status" value="2"/>
</dbReference>
<reference evidence="2" key="1">
    <citation type="submission" date="2020-03" db="EMBL/GenBank/DDBJ databases">
        <title>A high-quality chromosome-level genome assembly of a woody plant with both climbing and erect habits, Rhamnella rubrinervis.</title>
        <authorList>
            <person name="Lu Z."/>
            <person name="Yang Y."/>
            <person name="Zhu X."/>
            <person name="Sun Y."/>
        </authorList>
    </citation>
    <scope>NUCLEOTIDE SEQUENCE</scope>
    <source>
        <strain evidence="2">BYM</strain>
        <tissue evidence="2">Leaf</tissue>
    </source>
</reference>
<evidence type="ECO:0000313" key="3">
    <source>
        <dbReference type="Proteomes" id="UP000796880"/>
    </source>
</evidence>
<protein>
    <recommendedName>
        <fullName evidence="1">MATH domain-containing protein</fullName>
    </recommendedName>
</protein>
<name>A0A8K0E6T6_9ROSA</name>
<accession>A0A8K0E6T6</accession>
<feature type="domain" description="MATH" evidence="1">
    <location>
        <begin position="171"/>
        <end position="261"/>
    </location>
</feature>
<dbReference type="PANTHER" id="PTHR46162:SF40">
    <property type="entry name" value="TRAF-LIKE FAMILY PROTEIN"/>
    <property type="match status" value="1"/>
</dbReference>
<organism evidence="2 3">
    <name type="scientific">Rhamnella rubrinervis</name>
    <dbReference type="NCBI Taxonomy" id="2594499"/>
    <lineage>
        <taxon>Eukaryota</taxon>
        <taxon>Viridiplantae</taxon>
        <taxon>Streptophyta</taxon>
        <taxon>Embryophyta</taxon>
        <taxon>Tracheophyta</taxon>
        <taxon>Spermatophyta</taxon>
        <taxon>Magnoliopsida</taxon>
        <taxon>eudicotyledons</taxon>
        <taxon>Gunneridae</taxon>
        <taxon>Pentapetalae</taxon>
        <taxon>rosids</taxon>
        <taxon>fabids</taxon>
        <taxon>Rosales</taxon>
        <taxon>Rhamnaceae</taxon>
        <taxon>rhamnoid group</taxon>
        <taxon>Rhamneae</taxon>
        <taxon>Rhamnella</taxon>
    </lineage>
</organism>
<evidence type="ECO:0000313" key="2">
    <source>
        <dbReference type="EMBL" id="KAF3441256.1"/>
    </source>
</evidence>
<dbReference type="Gene3D" id="2.60.210.10">
    <property type="entry name" value="Apoptosis, Tumor Necrosis Factor Receptor Associated Protein 2, Chain A"/>
    <property type="match status" value="2"/>
</dbReference>
<dbReference type="InterPro" id="IPR008974">
    <property type="entry name" value="TRAF-like"/>
</dbReference>
<gene>
    <name evidence="2" type="ORF">FNV43_RR15169</name>
</gene>
<dbReference type="CDD" id="cd00121">
    <property type="entry name" value="MATH"/>
    <property type="match status" value="2"/>
</dbReference>
<dbReference type="AlphaFoldDB" id="A0A8K0E6T6"/>
<dbReference type="EMBL" id="VOIH02000007">
    <property type="protein sequence ID" value="KAF3441256.1"/>
    <property type="molecule type" value="Genomic_DNA"/>
</dbReference>
<dbReference type="PANTHER" id="PTHR46162">
    <property type="entry name" value="TRAF-LIKE FAMILY PROTEIN"/>
    <property type="match status" value="1"/>
</dbReference>
<dbReference type="Proteomes" id="UP000796880">
    <property type="component" value="Unassembled WGS sequence"/>
</dbReference>